<keyword evidence="2" id="KW-0472">Membrane</keyword>
<name>A0A8H7UFC7_MORIS</name>
<accession>A0A8H7UFC7</accession>
<dbReference type="PANTHER" id="PTHR28229:SF1">
    <property type="entry name" value="TRANSLOCATION PROTEIN SEC66"/>
    <property type="match status" value="1"/>
</dbReference>
<comment type="caution">
    <text evidence="3">The sequence shown here is derived from an EMBL/GenBank/DDBJ whole genome shotgun (WGS) entry which is preliminary data.</text>
</comment>
<keyword evidence="4" id="KW-1185">Reference proteome</keyword>
<dbReference type="AlphaFoldDB" id="A0A8H7UFC7"/>
<gene>
    <name evidence="3" type="ORF">INT43_003080</name>
</gene>
<keyword evidence="2" id="KW-0812">Transmembrane</keyword>
<dbReference type="OrthoDB" id="73168at2759"/>
<dbReference type="Pfam" id="PF09802">
    <property type="entry name" value="Sec66"/>
    <property type="match status" value="1"/>
</dbReference>
<feature type="transmembrane region" description="Helical" evidence="2">
    <location>
        <begin position="53"/>
        <end position="74"/>
    </location>
</feature>
<reference evidence="3" key="1">
    <citation type="submission" date="2020-12" db="EMBL/GenBank/DDBJ databases">
        <title>Metabolic potential, ecology and presence of endohyphal bacteria is reflected in genomic diversity of Mucoromycotina.</title>
        <authorList>
            <person name="Muszewska A."/>
            <person name="Okrasinska A."/>
            <person name="Steczkiewicz K."/>
            <person name="Drgas O."/>
            <person name="Orlowska M."/>
            <person name="Perlinska-Lenart U."/>
            <person name="Aleksandrzak-Piekarczyk T."/>
            <person name="Szatraj K."/>
            <person name="Zielenkiewicz U."/>
            <person name="Pilsyk S."/>
            <person name="Malc E."/>
            <person name="Mieczkowski P."/>
            <person name="Kruszewska J.S."/>
            <person name="Biernat P."/>
            <person name="Pawlowska J."/>
        </authorList>
    </citation>
    <scope>NUCLEOTIDE SEQUENCE</scope>
    <source>
        <strain evidence="3">WA0000067209</strain>
    </source>
</reference>
<keyword evidence="2" id="KW-1133">Transmembrane helix</keyword>
<dbReference type="Proteomes" id="UP000654370">
    <property type="component" value="Unassembled WGS sequence"/>
</dbReference>
<dbReference type="GO" id="GO:0031207">
    <property type="term" value="C:Sec62/Sec63 complex"/>
    <property type="evidence" value="ECO:0007669"/>
    <property type="project" value="InterPro"/>
</dbReference>
<dbReference type="EMBL" id="JAEPQZ010000008">
    <property type="protein sequence ID" value="KAG2177833.1"/>
    <property type="molecule type" value="Genomic_DNA"/>
</dbReference>
<evidence type="ECO:0000256" key="1">
    <source>
        <dbReference type="SAM" id="MobiDB-lite"/>
    </source>
</evidence>
<organism evidence="3 4">
    <name type="scientific">Mortierella isabellina</name>
    <name type="common">Filamentous fungus</name>
    <name type="synonym">Umbelopsis isabellina</name>
    <dbReference type="NCBI Taxonomy" id="91625"/>
    <lineage>
        <taxon>Eukaryota</taxon>
        <taxon>Fungi</taxon>
        <taxon>Fungi incertae sedis</taxon>
        <taxon>Mucoromycota</taxon>
        <taxon>Mucoromycotina</taxon>
        <taxon>Umbelopsidomycetes</taxon>
        <taxon>Umbelopsidales</taxon>
        <taxon>Umbelopsidaceae</taxon>
        <taxon>Umbelopsis</taxon>
    </lineage>
</organism>
<dbReference type="InterPro" id="IPR018624">
    <property type="entry name" value="Sec66"/>
</dbReference>
<protein>
    <submittedName>
        <fullName evidence="3">Uncharacterized protein</fullName>
    </submittedName>
</protein>
<evidence type="ECO:0000313" key="4">
    <source>
        <dbReference type="Proteomes" id="UP000654370"/>
    </source>
</evidence>
<sequence>MRARLFDVTVASQIRAQSGGQSGIDTFYDKGDWQFSEHFKSIHFTTYLMATSLLLPASYLGGCIAAMSAFSYVYRRATATSEVEPWFGPNIEKEQYIALLNSTTTVPEHHLRAALLRRAVAGVKRLVHIQQEKPPLQQLLRTGSVGDDLSRQFNIAEQETMAELQEIVAEANTYKEGWGQTIFTTAAQMVEHEKQKVILDEMKTRKEEEERLAKLNAEREERDGKDRQEREAEKRERESQRAADELLKQEEVEKKSKTKK</sequence>
<evidence type="ECO:0000313" key="3">
    <source>
        <dbReference type="EMBL" id="KAG2177833.1"/>
    </source>
</evidence>
<proteinExistence type="predicted"/>
<evidence type="ECO:0000256" key="2">
    <source>
        <dbReference type="SAM" id="Phobius"/>
    </source>
</evidence>
<dbReference type="PANTHER" id="PTHR28229">
    <property type="entry name" value="TRANSLOCATION PROTEIN SEC66"/>
    <property type="match status" value="1"/>
</dbReference>
<feature type="region of interest" description="Disordered" evidence="1">
    <location>
        <begin position="205"/>
        <end position="260"/>
    </location>
</feature>
<dbReference type="GO" id="GO:0031204">
    <property type="term" value="P:post-translational protein targeting to membrane, translocation"/>
    <property type="evidence" value="ECO:0007669"/>
    <property type="project" value="InterPro"/>
</dbReference>